<sequence length="173" mass="18109">MSTTVESRPVGADDLVHLRSCVDLARQALEAGDKPFGSVLVDEAGTVRFEDRNRESSGDATRHPELAIAKWAAENMQPEERAASVVYTSGEHCAMCSAAHAFVGLGRIVFASSGAQYASWKSDLGIEPGPLAPLGISDVAPGIPVSGPVPALAEEVRVLVEKSVRSGRLGNDG</sequence>
<feature type="domain" description="CMP/dCMP-type deaminase" evidence="1">
    <location>
        <begin position="12"/>
        <end position="131"/>
    </location>
</feature>
<dbReference type="PROSITE" id="PS51747">
    <property type="entry name" value="CYT_DCMP_DEAMINASES_2"/>
    <property type="match status" value="1"/>
</dbReference>
<protein>
    <submittedName>
        <fullName evidence="2">tRNA-specific adenosine deaminase</fullName>
    </submittedName>
</protein>
<evidence type="ECO:0000313" key="3">
    <source>
        <dbReference type="Proteomes" id="UP000218810"/>
    </source>
</evidence>
<dbReference type="Pfam" id="PF00383">
    <property type="entry name" value="dCMP_cyt_deam_1"/>
    <property type="match status" value="1"/>
</dbReference>
<dbReference type="GO" id="GO:0003824">
    <property type="term" value="F:catalytic activity"/>
    <property type="evidence" value="ECO:0007669"/>
    <property type="project" value="InterPro"/>
</dbReference>
<dbReference type="SUPFAM" id="SSF53927">
    <property type="entry name" value="Cytidine deaminase-like"/>
    <property type="match status" value="1"/>
</dbReference>
<dbReference type="OrthoDB" id="9802676at2"/>
<name>A0A2A2WL20_9ACTN</name>
<dbReference type="CDD" id="cd01285">
    <property type="entry name" value="nucleoside_deaminase"/>
    <property type="match status" value="1"/>
</dbReference>
<proteinExistence type="predicted"/>
<organism evidence="2 3">
    <name type="scientific">Dietzia natronolimnaea</name>
    <dbReference type="NCBI Taxonomy" id="161920"/>
    <lineage>
        <taxon>Bacteria</taxon>
        <taxon>Bacillati</taxon>
        <taxon>Actinomycetota</taxon>
        <taxon>Actinomycetes</taxon>
        <taxon>Mycobacteriales</taxon>
        <taxon>Dietziaceae</taxon>
        <taxon>Dietzia</taxon>
    </lineage>
</organism>
<accession>A0A2A2WL20</accession>
<dbReference type="AlphaFoldDB" id="A0A2A2WL20"/>
<reference evidence="3" key="1">
    <citation type="submission" date="2017-09" db="EMBL/GenBank/DDBJ databases">
        <authorList>
            <person name="Zhang Y."/>
            <person name="Huang X."/>
            <person name="Liu J."/>
            <person name="Lu L."/>
            <person name="Peng K."/>
        </authorList>
    </citation>
    <scope>NUCLEOTIDE SEQUENCE [LARGE SCALE GENOMIC DNA]</scope>
    <source>
        <strain evidence="3">S-XJ-1</strain>
    </source>
</reference>
<dbReference type="InterPro" id="IPR016193">
    <property type="entry name" value="Cytidine_deaminase-like"/>
</dbReference>
<gene>
    <name evidence="2" type="ORF">CEY15_16515</name>
</gene>
<dbReference type="RefSeq" id="WP_095719344.1">
    <property type="nucleotide sequence ID" value="NZ_NTGA01000038.1"/>
</dbReference>
<dbReference type="Gene3D" id="3.40.140.10">
    <property type="entry name" value="Cytidine Deaminase, domain 2"/>
    <property type="match status" value="1"/>
</dbReference>
<comment type="caution">
    <text evidence="2">The sequence shown here is derived from an EMBL/GenBank/DDBJ whole genome shotgun (WGS) entry which is preliminary data.</text>
</comment>
<keyword evidence="3" id="KW-1185">Reference proteome</keyword>
<dbReference type="EMBL" id="NTGA01000038">
    <property type="protein sequence ID" value="PAY21865.1"/>
    <property type="molecule type" value="Genomic_DNA"/>
</dbReference>
<dbReference type="PANTHER" id="PTHR11079">
    <property type="entry name" value="CYTOSINE DEAMINASE FAMILY MEMBER"/>
    <property type="match status" value="1"/>
</dbReference>
<evidence type="ECO:0000313" key="2">
    <source>
        <dbReference type="EMBL" id="PAY21865.1"/>
    </source>
</evidence>
<dbReference type="Proteomes" id="UP000218810">
    <property type="component" value="Unassembled WGS sequence"/>
</dbReference>
<dbReference type="InterPro" id="IPR002125">
    <property type="entry name" value="CMP_dCMP_dom"/>
</dbReference>
<evidence type="ECO:0000259" key="1">
    <source>
        <dbReference type="PROSITE" id="PS51747"/>
    </source>
</evidence>
<dbReference type="PANTHER" id="PTHR11079:SF179">
    <property type="entry name" value="TRNA(ADENINE(34)) DEAMINASE, CHLOROPLASTIC"/>
    <property type="match status" value="1"/>
</dbReference>